<dbReference type="STRING" id="1051891.A0A0C3QDE9"/>
<reference evidence="3" key="2">
    <citation type="submission" date="2015-01" db="EMBL/GenBank/DDBJ databases">
        <title>Evolutionary Origins and Diversification of the Mycorrhizal Mutualists.</title>
        <authorList>
            <consortium name="DOE Joint Genome Institute"/>
            <consortium name="Mycorrhizal Genomics Consortium"/>
            <person name="Kohler A."/>
            <person name="Kuo A."/>
            <person name="Nagy L.G."/>
            <person name="Floudas D."/>
            <person name="Copeland A."/>
            <person name="Barry K.W."/>
            <person name="Cichocki N."/>
            <person name="Veneault-Fourrey C."/>
            <person name="LaButti K."/>
            <person name="Lindquist E.A."/>
            <person name="Lipzen A."/>
            <person name="Lundell T."/>
            <person name="Morin E."/>
            <person name="Murat C."/>
            <person name="Riley R."/>
            <person name="Ohm R."/>
            <person name="Sun H."/>
            <person name="Tunlid A."/>
            <person name="Henrissat B."/>
            <person name="Grigoriev I.V."/>
            <person name="Hibbett D.S."/>
            <person name="Martin F."/>
        </authorList>
    </citation>
    <scope>NUCLEOTIDE SEQUENCE [LARGE SCALE GENOMIC DNA]</scope>
    <source>
        <strain evidence="3">MUT 4182</strain>
    </source>
</reference>
<evidence type="ECO:0000259" key="1">
    <source>
        <dbReference type="PROSITE" id="PS50181"/>
    </source>
</evidence>
<dbReference type="InterPro" id="IPR001810">
    <property type="entry name" value="F-box_dom"/>
</dbReference>
<keyword evidence="3" id="KW-1185">Reference proteome</keyword>
<name>A0A0C3QDE9_9AGAM</name>
<sequence>MTSRASMPLHSLPLEVLLKIFSYLPIQAIFSIEAASSSLWDLIRTNQNVVYRAAAHLHGFVDDDQSHEDAINKTRSCKYLDQALKRPCVSDWLKGVGDWKEFCKKQFILERAWQGALPGPQPDQVPLKSMPQNMPSAVRHFKVDEVERTVIAVTLWGKLLVASIDTQECLWSLPRGYIPMGKLAKFELSHGFIILGRRHMAVLELWRRLVATEAPDTVADQVNAHPLWKFGILDLHGGKIPSFTCQKPKNSEENSEQCIQVATLRVSAYDPVRNESEKAMAVRQATLLSNDANAYNLSYYEIHSASLKSALEERVSWQSPNKIG</sequence>
<proteinExistence type="predicted"/>
<gene>
    <name evidence="2" type="ORF">M407DRAFT_228951</name>
</gene>
<dbReference type="EMBL" id="KN822988">
    <property type="protein sequence ID" value="KIO28985.1"/>
    <property type="molecule type" value="Genomic_DNA"/>
</dbReference>
<dbReference type="OrthoDB" id="550575at2759"/>
<dbReference type="AlphaFoldDB" id="A0A0C3QDE9"/>
<dbReference type="Proteomes" id="UP000054248">
    <property type="component" value="Unassembled WGS sequence"/>
</dbReference>
<evidence type="ECO:0000313" key="2">
    <source>
        <dbReference type="EMBL" id="KIO28985.1"/>
    </source>
</evidence>
<protein>
    <recommendedName>
        <fullName evidence="1">F-box domain-containing protein</fullName>
    </recommendedName>
</protein>
<reference evidence="2 3" key="1">
    <citation type="submission" date="2014-04" db="EMBL/GenBank/DDBJ databases">
        <authorList>
            <consortium name="DOE Joint Genome Institute"/>
            <person name="Kuo A."/>
            <person name="Girlanda M."/>
            <person name="Perotto S."/>
            <person name="Kohler A."/>
            <person name="Nagy L.G."/>
            <person name="Floudas D."/>
            <person name="Copeland A."/>
            <person name="Barry K.W."/>
            <person name="Cichocki N."/>
            <person name="Veneault-Fourrey C."/>
            <person name="LaButti K."/>
            <person name="Lindquist E.A."/>
            <person name="Lipzen A."/>
            <person name="Lundell T."/>
            <person name="Morin E."/>
            <person name="Murat C."/>
            <person name="Sun H."/>
            <person name="Tunlid A."/>
            <person name="Henrissat B."/>
            <person name="Grigoriev I.V."/>
            <person name="Hibbett D.S."/>
            <person name="Martin F."/>
            <person name="Nordberg H.P."/>
            <person name="Cantor M.N."/>
            <person name="Hua S.X."/>
        </authorList>
    </citation>
    <scope>NUCLEOTIDE SEQUENCE [LARGE SCALE GENOMIC DNA]</scope>
    <source>
        <strain evidence="2 3">MUT 4182</strain>
    </source>
</reference>
<dbReference type="PROSITE" id="PS50181">
    <property type="entry name" value="FBOX"/>
    <property type="match status" value="1"/>
</dbReference>
<feature type="domain" description="F-box" evidence="1">
    <location>
        <begin position="6"/>
        <end position="54"/>
    </location>
</feature>
<dbReference type="InterPro" id="IPR036047">
    <property type="entry name" value="F-box-like_dom_sf"/>
</dbReference>
<accession>A0A0C3QDE9</accession>
<evidence type="ECO:0000313" key="3">
    <source>
        <dbReference type="Proteomes" id="UP000054248"/>
    </source>
</evidence>
<dbReference type="Gene3D" id="1.20.1280.50">
    <property type="match status" value="1"/>
</dbReference>
<dbReference type="HOGENOM" id="CLU_858413_0_0_1"/>
<dbReference type="SUPFAM" id="SSF81383">
    <property type="entry name" value="F-box domain"/>
    <property type="match status" value="1"/>
</dbReference>
<organism evidence="2 3">
    <name type="scientific">Tulasnella calospora MUT 4182</name>
    <dbReference type="NCBI Taxonomy" id="1051891"/>
    <lineage>
        <taxon>Eukaryota</taxon>
        <taxon>Fungi</taxon>
        <taxon>Dikarya</taxon>
        <taxon>Basidiomycota</taxon>
        <taxon>Agaricomycotina</taxon>
        <taxon>Agaricomycetes</taxon>
        <taxon>Cantharellales</taxon>
        <taxon>Tulasnellaceae</taxon>
        <taxon>Tulasnella</taxon>
    </lineage>
</organism>